<evidence type="ECO:0000313" key="1">
    <source>
        <dbReference type="EMBL" id="MQX19388.1"/>
    </source>
</evidence>
<reference evidence="1 2" key="1">
    <citation type="journal article" date="2013" name="Genome Biol.">
        <title>Comparative genomics of the core and accessory genomes of 48 Sinorhizobium strains comprising five genospecies.</title>
        <authorList>
            <person name="Sugawara M."/>
            <person name="Epstein B."/>
            <person name="Badgley B.D."/>
            <person name="Unno T."/>
            <person name="Xu L."/>
            <person name="Reese J."/>
            <person name="Gyaneshwar P."/>
            <person name="Denny R."/>
            <person name="Mudge J."/>
            <person name="Bharti A.K."/>
            <person name="Farmer A.D."/>
            <person name="May G.D."/>
            <person name="Woodward J.E."/>
            <person name="Medigue C."/>
            <person name="Vallenet D."/>
            <person name="Lajus A."/>
            <person name="Rouy Z."/>
            <person name="Martinez-Vaz B."/>
            <person name="Tiffin P."/>
            <person name="Young N.D."/>
            <person name="Sadowsky M.J."/>
        </authorList>
    </citation>
    <scope>NUCLEOTIDE SEQUENCE [LARGE SCALE GENOMIC DNA]</scope>
    <source>
        <strain evidence="1 2">USDA4894</strain>
    </source>
</reference>
<protein>
    <submittedName>
        <fullName evidence="1">Uncharacterized protein</fullName>
    </submittedName>
</protein>
<accession>A0A6N7LR43</accession>
<evidence type="ECO:0000313" key="2">
    <source>
        <dbReference type="Proteomes" id="UP000439983"/>
    </source>
</evidence>
<dbReference type="RefSeq" id="WP_153443249.1">
    <property type="nucleotide sequence ID" value="NZ_WITC01000139.1"/>
</dbReference>
<keyword evidence="2" id="KW-1185">Reference proteome</keyword>
<gene>
    <name evidence="1" type="ORF">GHK62_33205</name>
</gene>
<sequence length="55" mass="6700">MGLKSPEDRRQELIRLREKCRRSQSMNDLQSAFEEFLTIIIDERSEEIERFENII</sequence>
<dbReference type="EMBL" id="WITC01000139">
    <property type="protein sequence ID" value="MQX19388.1"/>
    <property type="molecule type" value="Genomic_DNA"/>
</dbReference>
<dbReference type="AlphaFoldDB" id="A0A6N7LR43"/>
<organism evidence="1 2">
    <name type="scientific">Sinorhizobium terangae</name>
    <dbReference type="NCBI Taxonomy" id="110322"/>
    <lineage>
        <taxon>Bacteria</taxon>
        <taxon>Pseudomonadati</taxon>
        <taxon>Pseudomonadota</taxon>
        <taxon>Alphaproteobacteria</taxon>
        <taxon>Hyphomicrobiales</taxon>
        <taxon>Rhizobiaceae</taxon>
        <taxon>Sinorhizobium/Ensifer group</taxon>
        <taxon>Sinorhizobium</taxon>
    </lineage>
</organism>
<comment type="caution">
    <text evidence="1">The sequence shown here is derived from an EMBL/GenBank/DDBJ whole genome shotgun (WGS) entry which is preliminary data.</text>
</comment>
<name>A0A6N7LR43_SINTE</name>
<proteinExistence type="predicted"/>
<dbReference type="Proteomes" id="UP000439983">
    <property type="component" value="Unassembled WGS sequence"/>
</dbReference>